<name>A0A8B6X6M9_9BURK</name>
<dbReference type="GO" id="GO:0000976">
    <property type="term" value="F:transcription cis-regulatory region binding"/>
    <property type="evidence" value="ECO:0007669"/>
    <property type="project" value="TreeGrafter"/>
</dbReference>
<dbReference type="Pfam" id="PF03466">
    <property type="entry name" value="LysR_substrate"/>
    <property type="match status" value="1"/>
</dbReference>
<dbReference type="CDD" id="cd05466">
    <property type="entry name" value="PBP2_LTTR_substrate"/>
    <property type="match status" value="1"/>
</dbReference>
<evidence type="ECO:0000313" key="8">
    <source>
        <dbReference type="RefSeq" id="WP_028313000.1"/>
    </source>
</evidence>
<keyword evidence="4" id="KW-0804">Transcription</keyword>
<evidence type="ECO:0000256" key="3">
    <source>
        <dbReference type="ARBA" id="ARBA00023125"/>
    </source>
</evidence>
<dbReference type="OrthoDB" id="9803735at2"/>
<dbReference type="InterPro" id="IPR000847">
    <property type="entry name" value="LysR_HTH_N"/>
</dbReference>
<dbReference type="RefSeq" id="WP_028313000.1">
    <property type="nucleotide sequence ID" value="NZ_KI519499.1"/>
</dbReference>
<reference evidence="8" key="3">
    <citation type="journal article" date="2008" name="Microbiology">
        <title>Structure and function of the LysR-type transcriptional regulator (LTTR) family proteins.</title>
        <authorList>
            <person name="Maddocks S.E."/>
            <person name="Oyston P.C.F."/>
        </authorList>
    </citation>
    <scope>NUCLEOTIDE SEQUENCE</scope>
</reference>
<evidence type="ECO:0000256" key="1">
    <source>
        <dbReference type="ARBA" id="ARBA00009437"/>
    </source>
</evidence>
<dbReference type="Gene3D" id="1.10.10.10">
    <property type="entry name" value="Winged helix-like DNA-binding domain superfamily/Winged helix DNA-binding domain"/>
    <property type="match status" value="1"/>
</dbReference>
<evidence type="ECO:0000256" key="2">
    <source>
        <dbReference type="ARBA" id="ARBA00023015"/>
    </source>
</evidence>
<protein>
    <submittedName>
        <fullName evidence="8">LysR family transcriptional regulator</fullName>
    </submittedName>
</protein>
<feature type="coiled-coil region" evidence="5">
    <location>
        <begin position="61"/>
        <end position="88"/>
    </location>
</feature>
<dbReference type="PRINTS" id="PR00039">
    <property type="entry name" value="HTHLYSR"/>
</dbReference>
<reference evidence="8" key="1">
    <citation type="journal article" date="1993" name="Annu. Rev. Microbiol.">
        <title>Molecular biology of the LysR family of transcriptional regulators.</title>
        <authorList>
            <person name="Schell M.A."/>
        </authorList>
    </citation>
    <scope>NUCLEOTIDE SEQUENCE</scope>
</reference>
<dbReference type="Proteomes" id="UP000675920">
    <property type="component" value="Unplaced"/>
</dbReference>
<dbReference type="InterPro" id="IPR036388">
    <property type="entry name" value="WH-like_DNA-bd_sf"/>
</dbReference>
<dbReference type="SUPFAM" id="SSF53850">
    <property type="entry name" value="Periplasmic binding protein-like II"/>
    <property type="match status" value="1"/>
</dbReference>
<evidence type="ECO:0000256" key="4">
    <source>
        <dbReference type="ARBA" id="ARBA00023163"/>
    </source>
</evidence>
<dbReference type="PANTHER" id="PTHR30126:SF40">
    <property type="entry name" value="HTH-TYPE TRANSCRIPTIONAL REGULATOR GLTR"/>
    <property type="match status" value="1"/>
</dbReference>
<keyword evidence="2" id="KW-0805">Transcription regulation</keyword>
<dbReference type="Pfam" id="PF00126">
    <property type="entry name" value="HTH_1"/>
    <property type="match status" value="1"/>
</dbReference>
<reference evidence="8" key="4">
    <citation type="submission" date="2025-08" db="UniProtKB">
        <authorList>
            <consortium name="RefSeq"/>
        </authorList>
    </citation>
    <scope>IDENTIFICATION</scope>
</reference>
<evidence type="ECO:0000259" key="6">
    <source>
        <dbReference type="PROSITE" id="PS50931"/>
    </source>
</evidence>
<feature type="domain" description="HTH lysR-type" evidence="6">
    <location>
        <begin position="1"/>
        <end position="58"/>
    </location>
</feature>
<evidence type="ECO:0000313" key="7">
    <source>
        <dbReference type="Proteomes" id="UP000675920"/>
    </source>
</evidence>
<dbReference type="InterPro" id="IPR005119">
    <property type="entry name" value="LysR_subst-bd"/>
</dbReference>
<dbReference type="InterPro" id="IPR036390">
    <property type="entry name" value="WH_DNA-bd_sf"/>
</dbReference>
<evidence type="ECO:0000256" key="5">
    <source>
        <dbReference type="SAM" id="Coils"/>
    </source>
</evidence>
<dbReference type="PROSITE" id="PS50931">
    <property type="entry name" value="HTH_LYSR"/>
    <property type="match status" value="1"/>
</dbReference>
<accession>A0A8B6X6M9</accession>
<dbReference type="SUPFAM" id="SSF46785">
    <property type="entry name" value="Winged helix' DNA-binding domain"/>
    <property type="match status" value="1"/>
</dbReference>
<proteinExistence type="inferred from homology"/>
<reference evidence="8" key="2">
    <citation type="journal article" date="2005" name="FEMS Microbiol. Rev.">
        <title>The many faces of the helix-turn-helix domain: transcription regulation and beyond.</title>
        <authorList>
            <person name="Aravind L."/>
            <person name="Anantharaman V."/>
            <person name="Balaji S."/>
            <person name="Babu M.M."/>
            <person name="Iyer L.M."/>
        </authorList>
    </citation>
    <scope>NUCLEOTIDE SEQUENCE</scope>
</reference>
<keyword evidence="5" id="KW-0175">Coiled coil</keyword>
<dbReference type="FunFam" id="1.10.10.10:FF:000001">
    <property type="entry name" value="LysR family transcriptional regulator"/>
    <property type="match status" value="1"/>
</dbReference>
<dbReference type="PANTHER" id="PTHR30126">
    <property type="entry name" value="HTH-TYPE TRANSCRIPTIONAL REGULATOR"/>
    <property type="match status" value="1"/>
</dbReference>
<dbReference type="GO" id="GO:0003700">
    <property type="term" value="F:DNA-binding transcription factor activity"/>
    <property type="evidence" value="ECO:0007669"/>
    <property type="project" value="InterPro"/>
</dbReference>
<sequence>MDLNQLRTFVTVASLGNLTRASERLFLSQPAVSAQLKQLESELGVGLFTRSARGMQLTVAGEQLRAEAEAALDAAERLKARASRLRADEVAGELRLGTVSEPAILRLTDTLGRLVERHPGLVLKLAQRVSGEALEQLADGRLDAAWVMGEVDDARLASLTLGRLDLVVTAPAAWAARLDGADWDAVSALPWISLVPHCSLTATAARVFADRRSQLRPAPVQPDNEVSLRNLVAAGHGLALLRADLASAGVADGTLAIWPGLRESIALRFAYPRQGADSPRLAALIDAVRASWALPDDDRAVAA</sequence>
<organism evidence="7 8">
    <name type="scientific">Derxia gummosa DSM 723</name>
    <dbReference type="NCBI Taxonomy" id="1121388"/>
    <lineage>
        <taxon>Bacteria</taxon>
        <taxon>Pseudomonadati</taxon>
        <taxon>Pseudomonadota</taxon>
        <taxon>Betaproteobacteria</taxon>
        <taxon>Burkholderiales</taxon>
        <taxon>Alcaligenaceae</taxon>
        <taxon>Derxia</taxon>
    </lineage>
</organism>
<dbReference type="Gene3D" id="3.40.190.10">
    <property type="entry name" value="Periplasmic binding protein-like II"/>
    <property type="match status" value="2"/>
</dbReference>
<keyword evidence="3" id="KW-0238">DNA-binding</keyword>
<comment type="similarity">
    <text evidence="1">Belongs to the LysR transcriptional regulatory family.</text>
</comment>
<dbReference type="AlphaFoldDB" id="A0A8B6X6M9"/>
<keyword evidence="7" id="KW-1185">Reference proteome</keyword>